<evidence type="ECO:0000313" key="2">
    <source>
        <dbReference type="EMBL" id="EMI28329.1"/>
    </source>
</evidence>
<keyword evidence="1" id="KW-0812">Transmembrane</keyword>
<evidence type="ECO:0000313" key="3">
    <source>
        <dbReference type="Proteomes" id="UP000011996"/>
    </source>
</evidence>
<dbReference type="STRING" id="1263868.RESH_01150"/>
<comment type="caution">
    <text evidence="2">The sequence shown here is derived from an EMBL/GenBank/DDBJ whole genome shotgun (WGS) entry which is preliminary data.</text>
</comment>
<name>M5SQ16_9BACT</name>
<keyword evidence="1" id="KW-1133">Transmembrane helix</keyword>
<reference evidence="2 3" key="1">
    <citation type="journal article" date="2013" name="Mar. Genomics">
        <title>Expression of sulfatases in Rhodopirellula baltica and the diversity of sulfatases in the genus Rhodopirellula.</title>
        <authorList>
            <person name="Wegner C.E."/>
            <person name="Richter-Heitmann T."/>
            <person name="Klindworth A."/>
            <person name="Klockow C."/>
            <person name="Richter M."/>
            <person name="Achstetter T."/>
            <person name="Glockner F.O."/>
            <person name="Harder J."/>
        </authorList>
    </citation>
    <scope>NUCLEOTIDE SEQUENCE [LARGE SCALE GENOMIC DNA]</scope>
    <source>
        <strain evidence="2 3">SH398</strain>
    </source>
</reference>
<keyword evidence="1" id="KW-0472">Membrane</keyword>
<accession>M5SQ16</accession>
<dbReference type="AlphaFoldDB" id="M5SQ16"/>
<dbReference type="EMBL" id="ANOF01000041">
    <property type="protein sequence ID" value="EMI28329.1"/>
    <property type="molecule type" value="Genomic_DNA"/>
</dbReference>
<evidence type="ECO:0000256" key="1">
    <source>
        <dbReference type="SAM" id="Phobius"/>
    </source>
</evidence>
<organism evidence="2 3">
    <name type="scientific">Rhodopirellula europaea SH398</name>
    <dbReference type="NCBI Taxonomy" id="1263868"/>
    <lineage>
        <taxon>Bacteria</taxon>
        <taxon>Pseudomonadati</taxon>
        <taxon>Planctomycetota</taxon>
        <taxon>Planctomycetia</taxon>
        <taxon>Pirellulales</taxon>
        <taxon>Pirellulaceae</taxon>
        <taxon>Rhodopirellula</taxon>
    </lineage>
</organism>
<dbReference type="PATRIC" id="fig|1263868.3.peg.1237"/>
<protein>
    <submittedName>
        <fullName evidence="2">Uncharacterized protein</fullName>
    </submittedName>
</protein>
<feature type="transmembrane region" description="Helical" evidence="1">
    <location>
        <begin position="25"/>
        <end position="45"/>
    </location>
</feature>
<proteinExistence type="predicted"/>
<sequence>MRATFPAAILPFELAATAFGIRVAPFAAILLAGEVPALFIAPSAMPV</sequence>
<dbReference type="Proteomes" id="UP000011996">
    <property type="component" value="Unassembled WGS sequence"/>
</dbReference>
<gene>
    <name evidence="2" type="ORF">RESH_01150</name>
</gene>